<dbReference type="Proteomes" id="UP000184330">
    <property type="component" value="Unassembled WGS sequence"/>
</dbReference>
<feature type="compositionally biased region" description="Basic and acidic residues" evidence="1">
    <location>
        <begin position="524"/>
        <end position="534"/>
    </location>
</feature>
<feature type="region of interest" description="Disordered" evidence="1">
    <location>
        <begin position="381"/>
        <end position="411"/>
    </location>
</feature>
<feature type="compositionally biased region" description="Basic and acidic residues" evidence="1">
    <location>
        <begin position="985"/>
        <end position="1005"/>
    </location>
</feature>
<feature type="region of interest" description="Disordered" evidence="1">
    <location>
        <begin position="524"/>
        <end position="553"/>
    </location>
</feature>
<protein>
    <submittedName>
        <fullName evidence="2">Uncharacterized protein</fullName>
    </submittedName>
</protein>
<evidence type="ECO:0000256" key="1">
    <source>
        <dbReference type="SAM" id="MobiDB-lite"/>
    </source>
</evidence>
<feature type="compositionally biased region" description="Basic and acidic residues" evidence="1">
    <location>
        <begin position="962"/>
        <end position="972"/>
    </location>
</feature>
<feature type="region of interest" description="Disordered" evidence="1">
    <location>
        <begin position="827"/>
        <end position="887"/>
    </location>
</feature>
<evidence type="ECO:0000313" key="3">
    <source>
        <dbReference type="Proteomes" id="UP000184330"/>
    </source>
</evidence>
<reference evidence="2 3" key="1">
    <citation type="submission" date="2016-03" db="EMBL/GenBank/DDBJ databases">
        <authorList>
            <person name="Ploux O."/>
        </authorList>
    </citation>
    <scope>NUCLEOTIDE SEQUENCE [LARGE SCALE GENOMIC DNA]</scope>
    <source>
        <strain evidence="2 3">UAMH 11012</strain>
    </source>
</reference>
<feature type="region of interest" description="Disordered" evidence="1">
    <location>
        <begin position="937"/>
        <end position="1005"/>
    </location>
</feature>
<organism evidence="2 3">
    <name type="scientific">Phialocephala subalpina</name>
    <dbReference type="NCBI Taxonomy" id="576137"/>
    <lineage>
        <taxon>Eukaryota</taxon>
        <taxon>Fungi</taxon>
        <taxon>Dikarya</taxon>
        <taxon>Ascomycota</taxon>
        <taxon>Pezizomycotina</taxon>
        <taxon>Leotiomycetes</taxon>
        <taxon>Helotiales</taxon>
        <taxon>Mollisiaceae</taxon>
        <taxon>Phialocephala</taxon>
        <taxon>Phialocephala fortinii species complex</taxon>
    </lineage>
</organism>
<keyword evidence="3" id="KW-1185">Reference proteome</keyword>
<feature type="compositionally biased region" description="Polar residues" evidence="1">
    <location>
        <begin position="536"/>
        <end position="545"/>
    </location>
</feature>
<feature type="compositionally biased region" description="Polar residues" evidence="1">
    <location>
        <begin position="827"/>
        <end position="843"/>
    </location>
</feature>
<name>A0A1L7WSR8_9HELO</name>
<dbReference type="EMBL" id="FJOG01000007">
    <property type="protein sequence ID" value="CZR55820.1"/>
    <property type="molecule type" value="Genomic_DNA"/>
</dbReference>
<sequence>MCKWCEKIQPTIRRFDYQFSKPIFLALAALHHNLEPDLGNWYQCRHDKMSAVCNGLAAIHETLLLPLDVNAIREIEEAIGEEMASLKYKMVEHPPKKIMRRSEAMNASTVTPSESASAKIRKWLEGLPEVEIESQISPPQTELHSILRKPLPDRHGSPIDPPSVIIKRSIRGVQAWFKACDGAVTPHHIDSADESLVSVMGGGVMSRPCLDVRVWKRTREPVGGGHPRTADSVHKGQNISDVLYNDPRLGAIDEIETVMSRGLAGSEDQSTSGSEWRRTLDAISAPVRSTRDKAQDFIHATLNKNYKAPACQTASSTAGESVWKYRNPRYADADSSKNGLCTSTSSNRLHTSHFREEFQHTPEVNKTPCSRGVCDHTSRGRVEEISEHDKSIDPSLRKAREPPRAIPFSPAKEVKPITPTREFYNELLTNSEFLSDPDHHFFHLINARRNPQSWSTSGSIFDPDLEAMMQEREKKKLECMGLLLSSDAEESLSSTMAVLDCGREKGVVTKRTSEFTRRRTFKATTRELDSEKASETPPQINSTLQPRCAPESTYQTPPMKENFVRHVDSLLLLPIPATKKLLFRRAGSELGDLDLAATTLPLHHAAQSKPSALKRKAGFYRDPSHLEEGHVNVAAMSGAKTVVPASLENAAQPYIAALDPPQAHYKISVIPEGMTRRRVGRTSQSRSPKVSSQSIHKLSSMDRTSKRHAVSRAAHVSDGADSENQAKAEGTVRRPLRRLPRPVAAIGALEIASSRIVPAASHGKFVASLNESRPAPVIETPVLRQEKPNQSQLNARRDPLLWPAVGTLGVSSDESIVMSTVEILSSQRTTPLQSPITTMDNANMPSGSSSGSGGRPKMPKPSGIEHERKEKAAEEIRRASRHNPTATLSYPVLLPISGKRMPPTLSPGRSNATLSMHGAEMDFATLQERRRVKRSMNASAAVPIEPPLSIPSASMPKLSSNTEKRKEEETKIESIPPLHKKRRERGPDGRYREGERARYWRIEKA</sequence>
<proteinExistence type="predicted"/>
<gene>
    <name evidence="2" type="ORF">PAC_05708</name>
</gene>
<feature type="compositionally biased region" description="Basic and acidic residues" evidence="1">
    <location>
        <begin position="863"/>
        <end position="878"/>
    </location>
</feature>
<dbReference type="AlphaFoldDB" id="A0A1L7WSR8"/>
<accession>A0A1L7WSR8</accession>
<feature type="region of interest" description="Disordered" evidence="1">
    <location>
        <begin position="675"/>
        <end position="731"/>
    </location>
</feature>
<feature type="compositionally biased region" description="Basic and acidic residues" evidence="1">
    <location>
        <begin position="381"/>
        <end position="403"/>
    </location>
</feature>
<evidence type="ECO:0000313" key="2">
    <source>
        <dbReference type="EMBL" id="CZR55820.1"/>
    </source>
</evidence>
<dbReference type="OrthoDB" id="3557833at2759"/>
<feature type="compositionally biased region" description="Low complexity" evidence="1">
    <location>
        <begin position="683"/>
        <end position="694"/>
    </location>
</feature>